<reference evidence="2" key="2">
    <citation type="submission" date="2022-01" db="EMBL/GenBank/DDBJ databases">
        <authorList>
            <person name="Yamashiro T."/>
            <person name="Shiraishi A."/>
            <person name="Satake H."/>
            <person name="Nakayama K."/>
        </authorList>
    </citation>
    <scope>NUCLEOTIDE SEQUENCE</scope>
</reference>
<accession>A0ABQ5GTW9</accession>
<keyword evidence="3" id="KW-1185">Reference proteome</keyword>
<dbReference type="Proteomes" id="UP001151760">
    <property type="component" value="Unassembled WGS sequence"/>
</dbReference>
<gene>
    <name evidence="1" type="ORF">Tco_0626189</name>
    <name evidence="2" type="ORF">Tco_1045634</name>
</gene>
<evidence type="ECO:0000313" key="3">
    <source>
        <dbReference type="Proteomes" id="UP001151760"/>
    </source>
</evidence>
<evidence type="ECO:0000313" key="2">
    <source>
        <dbReference type="EMBL" id="GJT78909.1"/>
    </source>
</evidence>
<name>A0ABQ5GTW9_9ASTR</name>
<evidence type="ECO:0000313" key="1">
    <source>
        <dbReference type="EMBL" id="GJS52827.1"/>
    </source>
</evidence>
<organism evidence="2 3">
    <name type="scientific">Tanacetum coccineum</name>
    <dbReference type="NCBI Taxonomy" id="301880"/>
    <lineage>
        <taxon>Eukaryota</taxon>
        <taxon>Viridiplantae</taxon>
        <taxon>Streptophyta</taxon>
        <taxon>Embryophyta</taxon>
        <taxon>Tracheophyta</taxon>
        <taxon>Spermatophyta</taxon>
        <taxon>Magnoliopsida</taxon>
        <taxon>eudicotyledons</taxon>
        <taxon>Gunneridae</taxon>
        <taxon>Pentapetalae</taxon>
        <taxon>asterids</taxon>
        <taxon>campanulids</taxon>
        <taxon>Asterales</taxon>
        <taxon>Asteraceae</taxon>
        <taxon>Asteroideae</taxon>
        <taxon>Anthemideae</taxon>
        <taxon>Anthemidinae</taxon>
        <taxon>Tanacetum</taxon>
    </lineage>
</organism>
<sequence length="255" mass="30111">MQEECFNSSYKEVWVFMDLPEGKRVIGTKWFLEKERWNGGYYCQEQRHRLVAQGYRQEEGVDFDEWMSKVNFCMANHRRGILSNAPVFEDPALSNNGFTELSRLSWPVYDWMFNVLTASRPGHNGLLFVCVAEFQVTPKTLPFHLEAFSDIDYAWETMNRRSTQEDVNILQTTSFLAMQRNNKQLWLSPLEAGICSCCKLLCLDFGCKSNYLIMGFNFMNTENPIEMRDHLHFEEFMFLLKTSIFRFRHTSFEIV</sequence>
<dbReference type="EMBL" id="BQNB010018846">
    <property type="protein sequence ID" value="GJT78909.1"/>
    <property type="molecule type" value="Genomic_DNA"/>
</dbReference>
<proteinExistence type="predicted"/>
<comment type="caution">
    <text evidence="2">The sequence shown here is derived from an EMBL/GenBank/DDBJ whole genome shotgun (WGS) entry which is preliminary data.</text>
</comment>
<reference evidence="2" key="1">
    <citation type="journal article" date="2022" name="Int. J. Mol. Sci.">
        <title>Draft Genome of Tanacetum Coccineum: Genomic Comparison of Closely Related Tanacetum-Family Plants.</title>
        <authorList>
            <person name="Yamashiro T."/>
            <person name="Shiraishi A."/>
            <person name="Nakayama K."/>
            <person name="Satake H."/>
        </authorList>
    </citation>
    <scope>NUCLEOTIDE SEQUENCE</scope>
</reference>
<protein>
    <submittedName>
        <fullName evidence="2">Ribonuclease H-like domain-containing protein</fullName>
    </submittedName>
</protein>
<dbReference type="EMBL" id="BQNB010008682">
    <property type="protein sequence ID" value="GJS52827.1"/>
    <property type="molecule type" value="Genomic_DNA"/>
</dbReference>